<keyword evidence="6" id="KW-1185">Reference proteome</keyword>
<dbReference type="PROSITE" id="PS50887">
    <property type="entry name" value="GGDEF"/>
    <property type="match status" value="1"/>
</dbReference>
<dbReference type="PANTHER" id="PTHR44757:SF2">
    <property type="entry name" value="BIOFILM ARCHITECTURE MAINTENANCE PROTEIN MBAA"/>
    <property type="match status" value="1"/>
</dbReference>
<dbReference type="EMBL" id="BAAAZE010000005">
    <property type="protein sequence ID" value="GAA4016072.1"/>
    <property type="molecule type" value="Genomic_DNA"/>
</dbReference>
<sequence length="894" mass="98589">MRLLSGCVDLIAQASTEMQLLNAFCALMTVSGGYVFCWIGQALEDDSFKIRPIAQAGGERSLEGIEISWSSSLPFGGGPCGEAVRTGQVVECSDMVGSDRFNPWQERIVRDGLRSMICFPLNDVSRTFGVLALYRDVIGALPAQEVHLLTQLEKQIAQALLGLRARADHSQTESIMIRTATALSASHGSEFLWRLVASMTEALGADGGFIARCLSENPGHARLIAGVIDGERATPSDFALAGTPSEDLLTQREWLVCDDVASRYPAYPLFEKMKAQAYVAVRLEDFDGTPIGIIGVIFREPLLRSAVIRSTLQIYAIRVAGEIERQDADTKLAEHVALLDKAQDAIIVRGIDQRVQFWNAGAQRLYGWSANEAIGNALPESMLSVEDQQHIQQQLLDTGEWTGILRQRCKNGRLVLVEGHWTLARGDDKQPRSILMIDTDITERTAAEAEIQQLAFYDSLTGLPNRRLLLDRLQQVQSSRSRSHHNSALLFIDLDNFKTLNDTLGHDMGDALLQQVAQRLSSCVRSDDTVGRLGGDEFVVMLVDLEDAPGAAASHAAQVGEKILQALRQPYQISDCSYHSTASIGITLFGHEDMSVTELLKRADMAMYQAKAAGRDTLRFFASAMQVSVTARALLENQLRNAAGKNQFELHYQAQVKGDGTLIGAEALVRWHHPTRGMLLPAAFIGLAEESGQILALGRWILEAGCAQLARWQNKPLTASVRLAINVSARQFRHPRFVDDVYRAIRESGADPHQLKLEMTESVLFDDIYDTSARMSEIRKLGVGFSLDDFGTGYSSLSYLKILPIDQLKIDQSFVRDVQTNKGDAAIARTIVSLADSFGLEVIAEGVENRGQRDHLAALGCHSYQGFLFNRPMPASQFEQRLGQPFVSENMRMH</sequence>
<dbReference type="InterPro" id="IPR043128">
    <property type="entry name" value="Rev_trsase/Diguanyl_cyclase"/>
</dbReference>
<dbReference type="CDD" id="cd01949">
    <property type="entry name" value="GGDEF"/>
    <property type="match status" value="1"/>
</dbReference>
<dbReference type="SMART" id="SM00065">
    <property type="entry name" value="GAF"/>
    <property type="match status" value="2"/>
</dbReference>
<evidence type="ECO:0000259" key="3">
    <source>
        <dbReference type="PROSITE" id="PS50883"/>
    </source>
</evidence>
<dbReference type="Gene3D" id="3.30.450.20">
    <property type="entry name" value="PAS domain"/>
    <property type="match status" value="1"/>
</dbReference>
<evidence type="ECO:0000313" key="5">
    <source>
        <dbReference type="EMBL" id="GAA4016072.1"/>
    </source>
</evidence>
<feature type="domain" description="GGDEF" evidence="4">
    <location>
        <begin position="485"/>
        <end position="623"/>
    </location>
</feature>
<dbReference type="InterPro" id="IPR035919">
    <property type="entry name" value="EAL_sf"/>
</dbReference>
<accession>A0ABP7STE0</accession>
<dbReference type="SMART" id="SM00052">
    <property type="entry name" value="EAL"/>
    <property type="match status" value="1"/>
</dbReference>
<dbReference type="InterPro" id="IPR052155">
    <property type="entry name" value="Biofilm_reg_signaling"/>
</dbReference>
<dbReference type="SMART" id="SM00086">
    <property type="entry name" value="PAC"/>
    <property type="match status" value="1"/>
</dbReference>
<organism evidence="5 6">
    <name type="scientific">Actimicrobium antarcticum</name>
    <dbReference type="NCBI Taxonomy" id="1051899"/>
    <lineage>
        <taxon>Bacteria</taxon>
        <taxon>Pseudomonadati</taxon>
        <taxon>Pseudomonadota</taxon>
        <taxon>Betaproteobacteria</taxon>
        <taxon>Burkholderiales</taxon>
        <taxon>Oxalobacteraceae</taxon>
        <taxon>Actimicrobium</taxon>
    </lineage>
</organism>
<dbReference type="CDD" id="cd00130">
    <property type="entry name" value="PAS"/>
    <property type="match status" value="1"/>
</dbReference>
<protein>
    <submittedName>
        <fullName evidence="5">EAL domain-containing protein</fullName>
    </submittedName>
</protein>
<dbReference type="CDD" id="cd01948">
    <property type="entry name" value="EAL"/>
    <property type="match status" value="1"/>
</dbReference>
<name>A0ABP7STE0_9BURK</name>
<dbReference type="SUPFAM" id="SSF55781">
    <property type="entry name" value="GAF domain-like"/>
    <property type="match status" value="2"/>
</dbReference>
<keyword evidence="1" id="KW-0472">Membrane</keyword>
<dbReference type="Gene3D" id="3.30.450.40">
    <property type="match status" value="2"/>
</dbReference>
<dbReference type="SMART" id="SM00091">
    <property type="entry name" value="PAS"/>
    <property type="match status" value="1"/>
</dbReference>
<feature type="transmembrane region" description="Helical" evidence="1">
    <location>
        <begin position="20"/>
        <end position="43"/>
    </location>
</feature>
<dbReference type="Gene3D" id="3.20.20.450">
    <property type="entry name" value="EAL domain"/>
    <property type="match status" value="1"/>
</dbReference>
<dbReference type="InterPro" id="IPR000014">
    <property type="entry name" value="PAS"/>
</dbReference>
<keyword evidence="1" id="KW-1133">Transmembrane helix</keyword>
<dbReference type="NCBIfam" id="TIGR00254">
    <property type="entry name" value="GGDEF"/>
    <property type="match status" value="1"/>
</dbReference>
<keyword evidence="1" id="KW-0812">Transmembrane</keyword>
<dbReference type="InterPro" id="IPR035965">
    <property type="entry name" value="PAS-like_dom_sf"/>
</dbReference>
<dbReference type="InterPro" id="IPR000160">
    <property type="entry name" value="GGDEF_dom"/>
</dbReference>
<dbReference type="InterPro" id="IPR001610">
    <property type="entry name" value="PAC"/>
</dbReference>
<feature type="domain" description="PAS" evidence="2">
    <location>
        <begin position="331"/>
        <end position="395"/>
    </location>
</feature>
<dbReference type="Proteomes" id="UP001501353">
    <property type="component" value="Unassembled WGS sequence"/>
</dbReference>
<evidence type="ECO:0000256" key="1">
    <source>
        <dbReference type="SAM" id="Phobius"/>
    </source>
</evidence>
<dbReference type="InterPro" id="IPR029787">
    <property type="entry name" value="Nucleotide_cyclase"/>
</dbReference>
<gene>
    <name evidence="5" type="ORF">GCM10022212_08880</name>
</gene>
<dbReference type="InterPro" id="IPR013767">
    <property type="entry name" value="PAS_fold"/>
</dbReference>
<feature type="domain" description="EAL" evidence="3">
    <location>
        <begin position="632"/>
        <end position="886"/>
    </location>
</feature>
<dbReference type="SUPFAM" id="SSF55785">
    <property type="entry name" value="PYP-like sensor domain (PAS domain)"/>
    <property type="match status" value="1"/>
</dbReference>
<dbReference type="Pfam" id="PF00563">
    <property type="entry name" value="EAL"/>
    <property type="match status" value="1"/>
</dbReference>
<dbReference type="SUPFAM" id="SSF55073">
    <property type="entry name" value="Nucleotide cyclase"/>
    <property type="match status" value="1"/>
</dbReference>
<evidence type="ECO:0000259" key="4">
    <source>
        <dbReference type="PROSITE" id="PS50887"/>
    </source>
</evidence>
<evidence type="ECO:0000313" key="6">
    <source>
        <dbReference type="Proteomes" id="UP001501353"/>
    </source>
</evidence>
<dbReference type="NCBIfam" id="TIGR00229">
    <property type="entry name" value="sensory_box"/>
    <property type="match status" value="1"/>
</dbReference>
<reference evidence="6" key="1">
    <citation type="journal article" date="2019" name="Int. J. Syst. Evol. Microbiol.">
        <title>The Global Catalogue of Microorganisms (GCM) 10K type strain sequencing project: providing services to taxonomists for standard genome sequencing and annotation.</title>
        <authorList>
            <consortium name="The Broad Institute Genomics Platform"/>
            <consortium name="The Broad Institute Genome Sequencing Center for Infectious Disease"/>
            <person name="Wu L."/>
            <person name="Ma J."/>
        </authorList>
    </citation>
    <scope>NUCLEOTIDE SEQUENCE [LARGE SCALE GENOMIC DNA]</scope>
    <source>
        <strain evidence="6">JCM 16673</strain>
    </source>
</reference>
<dbReference type="Pfam" id="PF13185">
    <property type="entry name" value="GAF_2"/>
    <property type="match status" value="1"/>
</dbReference>
<dbReference type="SUPFAM" id="SSF141868">
    <property type="entry name" value="EAL domain-like"/>
    <property type="match status" value="1"/>
</dbReference>
<comment type="caution">
    <text evidence="5">The sequence shown here is derived from an EMBL/GenBank/DDBJ whole genome shotgun (WGS) entry which is preliminary data.</text>
</comment>
<dbReference type="Gene3D" id="3.30.70.270">
    <property type="match status" value="1"/>
</dbReference>
<dbReference type="PANTHER" id="PTHR44757">
    <property type="entry name" value="DIGUANYLATE CYCLASE DGCP"/>
    <property type="match status" value="1"/>
</dbReference>
<evidence type="ECO:0000259" key="2">
    <source>
        <dbReference type="PROSITE" id="PS50112"/>
    </source>
</evidence>
<dbReference type="SMART" id="SM00267">
    <property type="entry name" value="GGDEF"/>
    <property type="match status" value="1"/>
</dbReference>
<dbReference type="PROSITE" id="PS50112">
    <property type="entry name" value="PAS"/>
    <property type="match status" value="1"/>
</dbReference>
<dbReference type="InterPro" id="IPR001633">
    <property type="entry name" value="EAL_dom"/>
</dbReference>
<dbReference type="PROSITE" id="PS50883">
    <property type="entry name" value="EAL"/>
    <property type="match status" value="1"/>
</dbReference>
<dbReference type="Pfam" id="PF00989">
    <property type="entry name" value="PAS"/>
    <property type="match status" value="1"/>
</dbReference>
<dbReference type="InterPro" id="IPR029016">
    <property type="entry name" value="GAF-like_dom_sf"/>
</dbReference>
<proteinExistence type="predicted"/>
<dbReference type="InterPro" id="IPR003018">
    <property type="entry name" value="GAF"/>
</dbReference>
<dbReference type="Pfam" id="PF00990">
    <property type="entry name" value="GGDEF"/>
    <property type="match status" value="1"/>
</dbReference>